<keyword evidence="5 8" id="KW-0378">Hydrolase</keyword>
<dbReference type="InterPro" id="IPR001365">
    <property type="entry name" value="A_deaminase_dom"/>
</dbReference>
<dbReference type="Gene3D" id="3.20.20.140">
    <property type="entry name" value="Metal-dependent hydrolases"/>
    <property type="match status" value="1"/>
</dbReference>
<comment type="cofactor">
    <cofactor evidence="1">
        <name>Zn(2+)</name>
        <dbReference type="ChEBI" id="CHEBI:29105"/>
    </cofactor>
</comment>
<dbReference type="Proteomes" id="UP001454086">
    <property type="component" value="Unassembled WGS sequence"/>
</dbReference>
<evidence type="ECO:0000256" key="4">
    <source>
        <dbReference type="ARBA" id="ARBA00022723"/>
    </source>
</evidence>
<evidence type="ECO:0000256" key="3">
    <source>
        <dbReference type="ARBA" id="ARBA00012784"/>
    </source>
</evidence>
<evidence type="ECO:0000313" key="9">
    <source>
        <dbReference type="Proteomes" id="UP001454086"/>
    </source>
</evidence>
<feature type="domain" description="Adenosine deaminase" evidence="7">
    <location>
        <begin position="7"/>
        <end position="331"/>
    </location>
</feature>
<dbReference type="EC" id="3.5.4.4" evidence="3"/>
<dbReference type="GO" id="GO:0016787">
    <property type="term" value="F:hydrolase activity"/>
    <property type="evidence" value="ECO:0007669"/>
    <property type="project" value="UniProtKB-KW"/>
</dbReference>
<dbReference type="NCBIfam" id="TIGR01430">
    <property type="entry name" value="aden_deam"/>
    <property type="match status" value="1"/>
</dbReference>
<evidence type="ECO:0000256" key="2">
    <source>
        <dbReference type="ARBA" id="ARBA00006676"/>
    </source>
</evidence>
<evidence type="ECO:0000259" key="7">
    <source>
        <dbReference type="Pfam" id="PF00962"/>
    </source>
</evidence>
<name>A0ABV1DCZ5_9FIRM</name>
<dbReference type="RefSeq" id="WP_008722594.1">
    <property type="nucleotide sequence ID" value="NZ_JBBMFM010000163.1"/>
</dbReference>
<evidence type="ECO:0000256" key="5">
    <source>
        <dbReference type="ARBA" id="ARBA00022801"/>
    </source>
</evidence>
<keyword evidence="4" id="KW-0479">Metal-binding</keyword>
<accession>A0ABV1DCZ5</accession>
<organism evidence="8 9">
    <name type="scientific">Enterocloster hominis</name>
    <name type="common">ex Hitch et al. 2024</name>
    <dbReference type="NCBI Taxonomy" id="1917870"/>
    <lineage>
        <taxon>Bacteria</taxon>
        <taxon>Bacillati</taxon>
        <taxon>Bacillota</taxon>
        <taxon>Clostridia</taxon>
        <taxon>Lachnospirales</taxon>
        <taxon>Lachnospiraceae</taxon>
        <taxon>Enterocloster</taxon>
    </lineage>
</organism>
<keyword evidence="6" id="KW-0862">Zinc</keyword>
<evidence type="ECO:0000256" key="1">
    <source>
        <dbReference type="ARBA" id="ARBA00001947"/>
    </source>
</evidence>
<comment type="similarity">
    <text evidence="2">Belongs to the metallo-dependent hydrolases superfamily. Adenosine and AMP deaminases family.</text>
</comment>
<dbReference type="InterPro" id="IPR006330">
    <property type="entry name" value="Ado/ade_deaminase"/>
</dbReference>
<dbReference type="PANTHER" id="PTHR11409:SF43">
    <property type="entry name" value="ADENOSINE DEAMINASE"/>
    <property type="match status" value="1"/>
</dbReference>
<dbReference type="SUPFAM" id="SSF51556">
    <property type="entry name" value="Metallo-dependent hydrolases"/>
    <property type="match status" value="1"/>
</dbReference>
<proteinExistence type="inferred from homology"/>
<sequence length="332" mass="36573">MWIDSIPKVELHCHLDGSIPADVLLQLCRKGMVRVPQAREDFLKLVRADEECGSLADYLKSFEIPLRCLKSEEAFYQAAYHTACAASGENVRYMEIRFAPLLSASDALPAQAVIEAVAAGLSRARTETGIICAILLCGMRQFTDEMNLKNLELAKAYLGKGVAGVDLAGDEAAYPNELFREYFARAGEAGIPFTIHSGECGRARNIELAVEYGAARVGHGIAMRGNPRLQELCREKHVGVEMCPKSNLQTGAVAGIGEYPLREFLDNGLLVSLNTDNRTVTGTTVSQELGLMEEHFRLTKEEGKAVMKNAIRTSFADQWTKEKIAREIDSWE</sequence>
<evidence type="ECO:0000313" key="8">
    <source>
        <dbReference type="EMBL" id="MEQ2428254.1"/>
    </source>
</evidence>
<dbReference type="PANTHER" id="PTHR11409">
    <property type="entry name" value="ADENOSINE DEAMINASE"/>
    <property type="match status" value="1"/>
</dbReference>
<comment type="caution">
    <text evidence="8">The sequence shown here is derived from an EMBL/GenBank/DDBJ whole genome shotgun (WGS) entry which is preliminary data.</text>
</comment>
<reference evidence="8 9" key="1">
    <citation type="submission" date="2024-03" db="EMBL/GenBank/DDBJ databases">
        <title>Human intestinal bacterial collection.</title>
        <authorList>
            <person name="Pauvert C."/>
            <person name="Hitch T.C.A."/>
            <person name="Clavel T."/>
        </authorList>
    </citation>
    <scope>NUCLEOTIDE SEQUENCE [LARGE SCALE GENOMIC DNA]</scope>
    <source>
        <strain evidence="8 9">CLA-SR-H021</strain>
    </source>
</reference>
<evidence type="ECO:0000256" key="6">
    <source>
        <dbReference type="ARBA" id="ARBA00022833"/>
    </source>
</evidence>
<dbReference type="Pfam" id="PF00962">
    <property type="entry name" value="A_deaminase"/>
    <property type="match status" value="1"/>
</dbReference>
<dbReference type="EMBL" id="JBBMFM010000163">
    <property type="protein sequence ID" value="MEQ2428254.1"/>
    <property type="molecule type" value="Genomic_DNA"/>
</dbReference>
<dbReference type="InterPro" id="IPR032466">
    <property type="entry name" value="Metal_Hydrolase"/>
</dbReference>
<protein>
    <recommendedName>
        <fullName evidence="3">adenosine deaminase</fullName>
        <ecNumber evidence="3">3.5.4.4</ecNumber>
    </recommendedName>
</protein>
<gene>
    <name evidence="8" type="primary">add</name>
    <name evidence="8" type="ORF">WMQ36_25160</name>
</gene>
<keyword evidence="9" id="KW-1185">Reference proteome</keyword>